<dbReference type="AlphaFoldDB" id="A0A9D4CG27"/>
<name>A0A9D4CG27_DREPO</name>
<keyword evidence="3" id="KW-1185">Reference proteome</keyword>
<dbReference type="EMBL" id="JAIWYP010000012">
    <property type="protein sequence ID" value="KAH3724262.1"/>
    <property type="molecule type" value="Genomic_DNA"/>
</dbReference>
<reference evidence="2" key="2">
    <citation type="submission" date="2020-11" db="EMBL/GenBank/DDBJ databases">
        <authorList>
            <person name="McCartney M.A."/>
            <person name="Auch B."/>
            <person name="Kono T."/>
            <person name="Mallez S."/>
            <person name="Becker A."/>
            <person name="Gohl D.M."/>
            <person name="Silverstein K.A.T."/>
            <person name="Koren S."/>
            <person name="Bechman K.B."/>
            <person name="Herman A."/>
            <person name="Abrahante J.E."/>
            <person name="Garbe J."/>
        </authorList>
    </citation>
    <scope>NUCLEOTIDE SEQUENCE</scope>
    <source>
        <strain evidence="2">Duluth1</strain>
        <tissue evidence="2">Whole animal</tissue>
    </source>
</reference>
<evidence type="ECO:0000313" key="3">
    <source>
        <dbReference type="Proteomes" id="UP000828390"/>
    </source>
</evidence>
<proteinExistence type="predicted"/>
<evidence type="ECO:0000313" key="2">
    <source>
        <dbReference type="EMBL" id="KAH3724262.1"/>
    </source>
</evidence>
<dbReference type="Proteomes" id="UP000828390">
    <property type="component" value="Unassembled WGS sequence"/>
</dbReference>
<gene>
    <name evidence="2" type="ORF">DPMN_050077</name>
</gene>
<comment type="caution">
    <text evidence="2">The sequence shown here is derived from an EMBL/GenBank/DDBJ whole genome shotgun (WGS) entry which is preliminary data.</text>
</comment>
<organism evidence="2 3">
    <name type="scientific">Dreissena polymorpha</name>
    <name type="common">Zebra mussel</name>
    <name type="synonym">Mytilus polymorpha</name>
    <dbReference type="NCBI Taxonomy" id="45954"/>
    <lineage>
        <taxon>Eukaryota</taxon>
        <taxon>Metazoa</taxon>
        <taxon>Spiralia</taxon>
        <taxon>Lophotrochozoa</taxon>
        <taxon>Mollusca</taxon>
        <taxon>Bivalvia</taxon>
        <taxon>Autobranchia</taxon>
        <taxon>Heteroconchia</taxon>
        <taxon>Euheterodonta</taxon>
        <taxon>Imparidentia</taxon>
        <taxon>Neoheterodontei</taxon>
        <taxon>Myida</taxon>
        <taxon>Dreissenoidea</taxon>
        <taxon>Dreissenidae</taxon>
        <taxon>Dreissena</taxon>
    </lineage>
</organism>
<reference evidence="2" key="1">
    <citation type="journal article" date="2019" name="bioRxiv">
        <title>The Genome of the Zebra Mussel, Dreissena polymorpha: A Resource for Invasive Species Research.</title>
        <authorList>
            <person name="McCartney M.A."/>
            <person name="Auch B."/>
            <person name="Kono T."/>
            <person name="Mallez S."/>
            <person name="Zhang Y."/>
            <person name="Obille A."/>
            <person name="Becker A."/>
            <person name="Abrahante J.E."/>
            <person name="Garbe J."/>
            <person name="Badalamenti J.P."/>
            <person name="Herman A."/>
            <person name="Mangelson H."/>
            <person name="Liachko I."/>
            <person name="Sullivan S."/>
            <person name="Sone E.D."/>
            <person name="Koren S."/>
            <person name="Silverstein K.A.T."/>
            <person name="Beckman K.B."/>
            <person name="Gohl D.M."/>
        </authorList>
    </citation>
    <scope>NUCLEOTIDE SEQUENCE</scope>
    <source>
        <strain evidence="2">Duluth1</strain>
        <tissue evidence="2">Whole animal</tissue>
    </source>
</reference>
<protein>
    <submittedName>
        <fullName evidence="2">Uncharacterized protein</fullName>
    </submittedName>
</protein>
<sequence>MLLVTWKFKHQILNPASLSVSGIDTQEGEGDMQGRKRGFPGAPGKPHKKLKGQPMPKNALMHLYELKPGENSHIDPNPFLDNS</sequence>
<evidence type="ECO:0000256" key="1">
    <source>
        <dbReference type="SAM" id="MobiDB-lite"/>
    </source>
</evidence>
<accession>A0A9D4CG27</accession>
<feature type="region of interest" description="Disordered" evidence="1">
    <location>
        <begin position="21"/>
        <end position="57"/>
    </location>
</feature>